<organism evidence="4 5">
    <name type="scientific">Marchantia polymorpha subsp. ruderalis</name>
    <dbReference type="NCBI Taxonomy" id="1480154"/>
    <lineage>
        <taxon>Eukaryota</taxon>
        <taxon>Viridiplantae</taxon>
        <taxon>Streptophyta</taxon>
        <taxon>Embryophyta</taxon>
        <taxon>Marchantiophyta</taxon>
        <taxon>Marchantiopsida</taxon>
        <taxon>Marchantiidae</taxon>
        <taxon>Marchantiales</taxon>
        <taxon>Marchantiaceae</taxon>
        <taxon>Marchantia</taxon>
    </lineage>
</organism>
<dbReference type="SUPFAM" id="SSF63411">
    <property type="entry name" value="LuxS/MPP-like metallohydrolase"/>
    <property type="match status" value="2"/>
</dbReference>
<dbReference type="PANTHER" id="PTHR11851">
    <property type="entry name" value="METALLOPROTEASE"/>
    <property type="match status" value="1"/>
</dbReference>
<dbReference type="EMBL" id="LVLJ01000046">
    <property type="protein sequence ID" value="OAE35905.1"/>
    <property type="molecule type" value="Genomic_DNA"/>
</dbReference>
<accession>A0A176WTQ9</accession>
<evidence type="ECO:0008006" key="6">
    <source>
        <dbReference type="Google" id="ProtNLM"/>
    </source>
</evidence>
<gene>
    <name evidence="4" type="ORF">AXG93_4259s1090</name>
</gene>
<protein>
    <recommendedName>
        <fullName evidence="6">Peptidase M16 C-terminal domain-containing protein</fullName>
    </recommendedName>
</protein>
<keyword evidence="1" id="KW-0732">Signal</keyword>
<dbReference type="InterPro" id="IPR050361">
    <property type="entry name" value="MPP/UQCRC_Complex"/>
</dbReference>
<dbReference type="InterPro" id="IPR007863">
    <property type="entry name" value="Peptidase_M16_C"/>
</dbReference>
<dbReference type="Gene3D" id="3.30.830.10">
    <property type="entry name" value="Metalloenzyme, LuxS/M16 peptidase-like"/>
    <property type="match status" value="2"/>
</dbReference>
<evidence type="ECO:0000259" key="3">
    <source>
        <dbReference type="Pfam" id="PF05193"/>
    </source>
</evidence>
<keyword evidence="5" id="KW-1185">Reference proteome</keyword>
<dbReference type="GO" id="GO:0046872">
    <property type="term" value="F:metal ion binding"/>
    <property type="evidence" value="ECO:0007669"/>
    <property type="project" value="InterPro"/>
</dbReference>
<dbReference type="PANTHER" id="PTHR11851:SF225">
    <property type="entry name" value="NON-PEPTIDASE HOMOLOG YMXG"/>
    <property type="match status" value="1"/>
</dbReference>
<reference evidence="4" key="1">
    <citation type="submission" date="2016-03" db="EMBL/GenBank/DDBJ databases">
        <title>Mechanisms controlling the formation of the plant cell surface in tip-growing cells are functionally conserved among land plants.</title>
        <authorList>
            <person name="Honkanen S."/>
            <person name="Jones V.A."/>
            <person name="Morieri G."/>
            <person name="Champion C."/>
            <person name="Hetherington A.J."/>
            <person name="Kelly S."/>
            <person name="Saint-Marcoux D."/>
            <person name="Proust H."/>
            <person name="Prescott H."/>
            <person name="Dolan L."/>
        </authorList>
    </citation>
    <scope>NUCLEOTIDE SEQUENCE [LARGE SCALE GENOMIC DNA]</scope>
    <source>
        <tissue evidence="4">Whole gametophyte</tissue>
    </source>
</reference>
<evidence type="ECO:0000313" key="4">
    <source>
        <dbReference type="EMBL" id="OAE35905.1"/>
    </source>
</evidence>
<comment type="caution">
    <text evidence="4">The sequence shown here is derived from an EMBL/GenBank/DDBJ whole genome shotgun (WGS) entry which is preliminary data.</text>
</comment>
<feature type="signal peptide" evidence="1">
    <location>
        <begin position="1"/>
        <end position="17"/>
    </location>
</feature>
<evidence type="ECO:0000259" key="2">
    <source>
        <dbReference type="Pfam" id="PF00675"/>
    </source>
</evidence>
<dbReference type="AlphaFoldDB" id="A0A176WTQ9"/>
<evidence type="ECO:0000256" key="1">
    <source>
        <dbReference type="SAM" id="SignalP"/>
    </source>
</evidence>
<feature type="domain" description="Peptidase M16 C-terminal" evidence="3">
    <location>
        <begin position="150"/>
        <end position="317"/>
    </location>
</feature>
<evidence type="ECO:0000313" key="5">
    <source>
        <dbReference type="Proteomes" id="UP000077202"/>
    </source>
</evidence>
<dbReference type="Pfam" id="PF05193">
    <property type="entry name" value="Peptidase_M16_C"/>
    <property type="match status" value="1"/>
</dbReference>
<proteinExistence type="predicted"/>
<feature type="domain" description="Peptidase M16 N-terminal" evidence="2">
    <location>
        <begin position="51"/>
        <end position="117"/>
    </location>
</feature>
<sequence length="415" mass="44716">MNWAWLGVSYLFEVVVGLSLETRAQGSNAQSDVMLKVGLAAMSAIVQRSGGTQTHPAEELDSKLEVMAARIEASSSVSEMTVGFRCLTEDVNTVFSLFSEVVQEPLMPQEKLEFTRSQFLGGSPSWWLIDETSEAPTCGLFASSGRRPEKGVLGIWGDFNSKAVKKMVGDRFGGWTVSTQGSPFPVSDIATPLESGFASSTPSVYVIDRPGLTQGYVRMGEFGTTLADDDVFALDVLNGILNGFGGLLFDEVRSREGLAYSVSGGWSPAIEHRGAFIAGGETRVQAIPQFVQAVQRVLNSVTSNLADSDSLARAKEAALNSFVFNFADSGSQLVRVLSYELFGIDQDFLFKYKRGVEATTALDVLKAAQRHLHPNAQPILIVTDAEKLASVSSIFEVPVVSLRPNYAPQAGAVMK</sequence>
<dbReference type="Pfam" id="PF00675">
    <property type="entry name" value="Peptidase_M16"/>
    <property type="match status" value="1"/>
</dbReference>
<name>A0A176WTQ9_MARPO</name>
<dbReference type="InterPro" id="IPR011765">
    <property type="entry name" value="Pept_M16_N"/>
</dbReference>
<dbReference type="InterPro" id="IPR011249">
    <property type="entry name" value="Metalloenz_LuxS/M16"/>
</dbReference>
<dbReference type="Proteomes" id="UP000077202">
    <property type="component" value="Unassembled WGS sequence"/>
</dbReference>
<feature type="chain" id="PRO_5008052729" description="Peptidase M16 C-terminal domain-containing protein" evidence="1">
    <location>
        <begin position="18"/>
        <end position="415"/>
    </location>
</feature>